<feature type="compositionally biased region" description="Polar residues" evidence="1">
    <location>
        <begin position="161"/>
        <end position="176"/>
    </location>
</feature>
<dbReference type="Proteomes" id="UP001444661">
    <property type="component" value="Unassembled WGS sequence"/>
</dbReference>
<evidence type="ECO:0000256" key="1">
    <source>
        <dbReference type="SAM" id="MobiDB-lite"/>
    </source>
</evidence>
<evidence type="ECO:0008006" key="4">
    <source>
        <dbReference type="Google" id="ProtNLM"/>
    </source>
</evidence>
<feature type="region of interest" description="Disordered" evidence="1">
    <location>
        <begin position="1"/>
        <end position="255"/>
    </location>
</feature>
<feature type="region of interest" description="Disordered" evidence="1">
    <location>
        <begin position="273"/>
        <end position="471"/>
    </location>
</feature>
<dbReference type="EMBL" id="JAQQWK010000001">
    <property type="protein sequence ID" value="KAK8055782.1"/>
    <property type="molecule type" value="Genomic_DNA"/>
</dbReference>
<sequence length="485" mass="52872">MPGGKTKHVLGPDGVFSSQNKATGNSSRASSALSDEDEVIGYAEDDPASQKPKWRPEAISSPRSSSSRSNANRTRDQHPTEQVIREEDFSDDAGPLITPGKTPGVPRQSRGRDQSSVNASESDVHENLVGSEELEFSDDVDDTKSEETAKSFGEEEYVPSQRLNGTRPQSSQSSQKALRGSTRGAKQDPVKVVSVRSSKDRDNSSHEREDTEEPDIVQVASAGKTESDRRNPQHTTSQKPARIASSQHSDDEIPTTQLKLQEEQGARVLPFKRRVAKKPFTPGNKEDDTKASLSKLNTTIPASTGFKTGVKGRNVAEAQTHRVTQKGSISVNPKDPFEIEGSPEPDTKRRPSAGRSRKTTKPKANSQGVRKLPQSQHAVPRAANPPKGKPTVKGSRDNLFDDIEDDDDAPLSLNASVTKPNSKKRRSSPQDYGSRPKKPKGPEANFHLKDGGSISVQPSSKERTDPKKILLGPKCGHYRTFIRSI</sequence>
<feature type="compositionally biased region" description="Acidic residues" evidence="1">
    <location>
        <begin position="34"/>
        <end position="47"/>
    </location>
</feature>
<comment type="caution">
    <text evidence="2">The sequence shown here is derived from an EMBL/GenBank/DDBJ whole genome shotgun (WGS) entry which is preliminary data.</text>
</comment>
<feature type="compositionally biased region" description="Polar residues" evidence="1">
    <location>
        <begin position="291"/>
        <end position="306"/>
    </location>
</feature>
<feature type="compositionally biased region" description="Acidic residues" evidence="1">
    <location>
        <begin position="132"/>
        <end position="141"/>
    </location>
</feature>
<feature type="compositionally biased region" description="Basic and acidic residues" evidence="1">
    <location>
        <begin position="142"/>
        <end position="153"/>
    </location>
</feature>
<feature type="compositionally biased region" description="Basic and acidic residues" evidence="1">
    <location>
        <begin position="73"/>
        <end position="87"/>
    </location>
</feature>
<feature type="compositionally biased region" description="Polar residues" evidence="1">
    <location>
        <begin position="233"/>
        <end position="247"/>
    </location>
</feature>
<reference evidence="2 3" key="1">
    <citation type="submission" date="2023-01" db="EMBL/GenBank/DDBJ databases">
        <title>Analysis of 21 Apiospora genomes using comparative genomics revels a genus with tremendous synthesis potential of carbohydrate active enzymes and secondary metabolites.</title>
        <authorList>
            <person name="Sorensen T."/>
        </authorList>
    </citation>
    <scope>NUCLEOTIDE SEQUENCE [LARGE SCALE GENOMIC DNA]</scope>
    <source>
        <strain evidence="2 3">CBS 33761</strain>
    </source>
</reference>
<feature type="compositionally biased region" description="Basic residues" evidence="1">
    <location>
        <begin position="350"/>
        <end position="361"/>
    </location>
</feature>
<proteinExistence type="predicted"/>
<feature type="compositionally biased region" description="Polar residues" evidence="1">
    <location>
        <begin position="16"/>
        <end position="33"/>
    </location>
</feature>
<keyword evidence="3" id="KW-1185">Reference proteome</keyword>
<feature type="compositionally biased region" description="Polar residues" evidence="1">
    <location>
        <begin position="321"/>
        <end position="331"/>
    </location>
</feature>
<feature type="compositionally biased region" description="Low complexity" evidence="1">
    <location>
        <begin position="60"/>
        <end position="69"/>
    </location>
</feature>
<organism evidence="2 3">
    <name type="scientific">Apiospora rasikravindrae</name>
    <dbReference type="NCBI Taxonomy" id="990691"/>
    <lineage>
        <taxon>Eukaryota</taxon>
        <taxon>Fungi</taxon>
        <taxon>Dikarya</taxon>
        <taxon>Ascomycota</taxon>
        <taxon>Pezizomycotina</taxon>
        <taxon>Sordariomycetes</taxon>
        <taxon>Xylariomycetidae</taxon>
        <taxon>Amphisphaeriales</taxon>
        <taxon>Apiosporaceae</taxon>
        <taxon>Apiospora</taxon>
    </lineage>
</organism>
<evidence type="ECO:0000313" key="2">
    <source>
        <dbReference type="EMBL" id="KAK8055782.1"/>
    </source>
</evidence>
<feature type="compositionally biased region" description="Basic and acidic residues" evidence="1">
    <location>
        <begin position="197"/>
        <end position="209"/>
    </location>
</feature>
<accession>A0ABR1UA58</accession>
<gene>
    <name evidence="2" type="ORF">PG993_001009</name>
</gene>
<protein>
    <recommendedName>
        <fullName evidence="4">Shugoshin C-terminal domain-containing protein</fullName>
    </recommendedName>
</protein>
<feature type="compositionally biased region" description="Acidic residues" evidence="1">
    <location>
        <begin position="400"/>
        <end position="409"/>
    </location>
</feature>
<name>A0ABR1UA58_9PEZI</name>
<evidence type="ECO:0000313" key="3">
    <source>
        <dbReference type="Proteomes" id="UP001444661"/>
    </source>
</evidence>
<feature type="compositionally biased region" description="Polar residues" evidence="1">
    <location>
        <begin position="362"/>
        <end position="377"/>
    </location>
</feature>